<protein>
    <recommendedName>
        <fullName evidence="5">RxLR effector protein</fullName>
    </recommendedName>
</protein>
<reference evidence="7 8" key="1">
    <citation type="submission" date="2018-09" db="EMBL/GenBank/DDBJ databases">
        <title>Genomic investigation of the strawberry pathogen Phytophthora fragariae indicates pathogenicity is determined by transcriptional variation in three key races.</title>
        <authorList>
            <person name="Adams T.M."/>
            <person name="Armitage A.D."/>
            <person name="Sobczyk M.K."/>
            <person name="Bates H.J."/>
            <person name="Dunwell J.M."/>
            <person name="Nellist C.F."/>
            <person name="Harrison R.J."/>
        </authorList>
    </citation>
    <scope>NUCLEOTIDE SEQUENCE [LARGE SCALE GENOMIC DNA]</scope>
    <source>
        <strain evidence="7 8">SCRP249</strain>
    </source>
</reference>
<comment type="domain">
    <text evidence="5">The RxLR-dEER motif acts to carry the protein into the host cell cytoplasm through binding to cell surface phosphatidylinositol-3-phosphate.</text>
</comment>
<keyword evidence="3 5" id="KW-0964">Secreted</keyword>
<name>A0A6A3NDB0_9STRA</name>
<evidence type="ECO:0000256" key="3">
    <source>
        <dbReference type="ARBA" id="ARBA00022525"/>
    </source>
</evidence>
<dbReference type="Pfam" id="PF16810">
    <property type="entry name" value="RXLR"/>
    <property type="match status" value="1"/>
</dbReference>
<evidence type="ECO:0000256" key="2">
    <source>
        <dbReference type="ARBA" id="ARBA00010400"/>
    </source>
</evidence>
<comment type="similarity">
    <text evidence="2 5">Belongs to the RxLR effector family.</text>
</comment>
<evidence type="ECO:0000256" key="6">
    <source>
        <dbReference type="SAM" id="MobiDB-lite"/>
    </source>
</evidence>
<evidence type="ECO:0000313" key="7">
    <source>
        <dbReference type="EMBL" id="KAE9039255.1"/>
    </source>
</evidence>
<evidence type="ECO:0000313" key="8">
    <source>
        <dbReference type="Proteomes" id="UP000429607"/>
    </source>
</evidence>
<keyword evidence="4" id="KW-0732">Signal</keyword>
<feature type="compositionally biased region" description="Acidic residues" evidence="6">
    <location>
        <begin position="50"/>
        <end position="63"/>
    </location>
</feature>
<dbReference type="AlphaFoldDB" id="A0A6A3NDB0"/>
<comment type="subcellular location">
    <subcellularLocation>
        <location evidence="1 5">Secreted</location>
    </subcellularLocation>
</comment>
<gene>
    <name evidence="7" type="ORF">PR001_g7585</name>
</gene>
<dbReference type="GO" id="GO:0005576">
    <property type="term" value="C:extracellular region"/>
    <property type="evidence" value="ECO:0007669"/>
    <property type="project" value="UniProtKB-SubCell"/>
</dbReference>
<evidence type="ECO:0000256" key="1">
    <source>
        <dbReference type="ARBA" id="ARBA00004613"/>
    </source>
</evidence>
<sequence>MACHAMAPGLASMAHMALSPDATRNNILDNSKRFLRSHGSTTGTKKIADGDDDGDEDASDDEERGFSLRAVLGLKKASPKVLSMEKIPLPPNYFAMDDLVKMTKDWNFKIDKFEEWYLKQFSVAHIREELNLKRNPGFESILLDYINLYFEVQGKGRQTTTPHC</sequence>
<evidence type="ECO:0000256" key="5">
    <source>
        <dbReference type="RuleBase" id="RU367124"/>
    </source>
</evidence>
<dbReference type="InterPro" id="IPR031825">
    <property type="entry name" value="RXLR"/>
</dbReference>
<comment type="function">
    <text evidence="5">Effector that suppresses plant defense responses during pathogen infection.</text>
</comment>
<feature type="region of interest" description="Disordered" evidence="6">
    <location>
        <begin position="39"/>
        <end position="63"/>
    </location>
</feature>
<proteinExistence type="inferred from homology"/>
<evidence type="ECO:0000256" key="4">
    <source>
        <dbReference type="ARBA" id="ARBA00022729"/>
    </source>
</evidence>
<dbReference type="EMBL" id="QXFV01000382">
    <property type="protein sequence ID" value="KAE9039255.1"/>
    <property type="molecule type" value="Genomic_DNA"/>
</dbReference>
<organism evidence="7 8">
    <name type="scientific">Phytophthora rubi</name>
    <dbReference type="NCBI Taxonomy" id="129364"/>
    <lineage>
        <taxon>Eukaryota</taxon>
        <taxon>Sar</taxon>
        <taxon>Stramenopiles</taxon>
        <taxon>Oomycota</taxon>
        <taxon>Peronosporomycetes</taxon>
        <taxon>Peronosporales</taxon>
        <taxon>Peronosporaceae</taxon>
        <taxon>Phytophthora</taxon>
    </lineage>
</organism>
<accession>A0A6A3NDB0</accession>
<comment type="caution">
    <text evidence="7">The sequence shown here is derived from an EMBL/GenBank/DDBJ whole genome shotgun (WGS) entry which is preliminary data.</text>
</comment>
<dbReference type="Proteomes" id="UP000429607">
    <property type="component" value="Unassembled WGS sequence"/>
</dbReference>